<sequence>MTSKNKSKRLSRLEEYDEDKGREESRNFQRWAEIFENNTKGEAVKSKAFMKNFGAKVKKQTDRVKEYMQGQEIKLTQGKEQSLEVFEKLYSDASLLPEVSREPKDKTSGINKEGHVLFKDAQAVISGSHSLLRQFREADKQLKDHKLELPTAKWKQDKQDIKDLLACGREYGEKLVESRLAPNTYPSPQHDRYSANEKENMAAAELFKDSRKTPPDGDNWGIVAADQVKRLTAIAKTVPLKGQERGYGI</sequence>
<evidence type="ECO:0000313" key="1">
    <source>
        <dbReference type="EMBL" id="KAI4869108.1"/>
    </source>
</evidence>
<proteinExistence type="predicted"/>
<name>A0ACB9ZBU4_9PEZI</name>
<gene>
    <name evidence="1" type="ORF">F4820DRAFT_408039</name>
</gene>
<protein>
    <submittedName>
        <fullName evidence="1">Uncharacterized protein</fullName>
    </submittedName>
</protein>
<organism evidence="1 2">
    <name type="scientific">Hypoxylon rubiginosum</name>
    <dbReference type="NCBI Taxonomy" id="110542"/>
    <lineage>
        <taxon>Eukaryota</taxon>
        <taxon>Fungi</taxon>
        <taxon>Dikarya</taxon>
        <taxon>Ascomycota</taxon>
        <taxon>Pezizomycotina</taxon>
        <taxon>Sordariomycetes</taxon>
        <taxon>Xylariomycetidae</taxon>
        <taxon>Xylariales</taxon>
        <taxon>Hypoxylaceae</taxon>
        <taxon>Hypoxylon</taxon>
    </lineage>
</organism>
<comment type="caution">
    <text evidence="1">The sequence shown here is derived from an EMBL/GenBank/DDBJ whole genome shotgun (WGS) entry which is preliminary data.</text>
</comment>
<dbReference type="EMBL" id="MU393433">
    <property type="protein sequence ID" value="KAI4869108.1"/>
    <property type="molecule type" value="Genomic_DNA"/>
</dbReference>
<dbReference type="Proteomes" id="UP001497700">
    <property type="component" value="Unassembled WGS sequence"/>
</dbReference>
<reference evidence="1 2" key="1">
    <citation type="journal article" date="2022" name="New Phytol.">
        <title>Ecological generalism drives hyperdiversity of secondary metabolite gene clusters in xylarialean endophytes.</title>
        <authorList>
            <person name="Franco M.E.E."/>
            <person name="Wisecaver J.H."/>
            <person name="Arnold A.E."/>
            <person name="Ju Y.M."/>
            <person name="Slot J.C."/>
            <person name="Ahrendt S."/>
            <person name="Moore L.P."/>
            <person name="Eastman K.E."/>
            <person name="Scott K."/>
            <person name="Konkel Z."/>
            <person name="Mondo S.J."/>
            <person name="Kuo A."/>
            <person name="Hayes R.D."/>
            <person name="Haridas S."/>
            <person name="Andreopoulos B."/>
            <person name="Riley R."/>
            <person name="LaButti K."/>
            <person name="Pangilinan J."/>
            <person name="Lipzen A."/>
            <person name="Amirebrahimi M."/>
            <person name="Yan J."/>
            <person name="Adam C."/>
            <person name="Keymanesh K."/>
            <person name="Ng V."/>
            <person name="Louie K."/>
            <person name="Northen T."/>
            <person name="Drula E."/>
            <person name="Henrissat B."/>
            <person name="Hsieh H.M."/>
            <person name="Youens-Clark K."/>
            <person name="Lutzoni F."/>
            <person name="Miadlikowska J."/>
            <person name="Eastwood D.C."/>
            <person name="Hamelin R.C."/>
            <person name="Grigoriev I.V."/>
            <person name="U'Ren J.M."/>
        </authorList>
    </citation>
    <scope>NUCLEOTIDE SEQUENCE [LARGE SCALE GENOMIC DNA]</scope>
    <source>
        <strain evidence="1 2">CBS 119005</strain>
    </source>
</reference>
<evidence type="ECO:0000313" key="2">
    <source>
        <dbReference type="Proteomes" id="UP001497700"/>
    </source>
</evidence>
<accession>A0ACB9ZBU4</accession>
<keyword evidence="2" id="KW-1185">Reference proteome</keyword>